<dbReference type="HOGENOM" id="CLU_021095_10_2_2"/>
<dbReference type="GO" id="GO:0003677">
    <property type="term" value="F:DNA binding"/>
    <property type="evidence" value="ECO:0007669"/>
    <property type="project" value="UniProtKB-KW"/>
</dbReference>
<evidence type="ECO:0000313" key="6">
    <source>
        <dbReference type="Proteomes" id="UP000000595"/>
    </source>
</evidence>
<keyword evidence="2" id="KW-0680">Restriction system</keyword>
<dbReference type="KEGG" id="mma:MM_3142"/>
<evidence type="ECO:0000256" key="1">
    <source>
        <dbReference type="ARBA" id="ARBA00010923"/>
    </source>
</evidence>
<dbReference type="CDD" id="cd17260">
    <property type="entry name" value="RMtype1_S_EcoEI-TRD1-CR1_like"/>
    <property type="match status" value="1"/>
</dbReference>
<name>Q8PSD7_METMA</name>
<evidence type="ECO:0000256" key="3">
    <source>
        <dbReference type="ARBA" id="ARBA00023125"/>
    </source>
</evidence>
<evidence type="ECO:0000313" key="5">
    <source>
        <dbReference type="EMBL" id="AAM32838.1"/>
    </source>
</evidence>
<sequence>MENKLPEGWEWKKLGEIAEINPKFDKKSVSESTEVTFLPMKCIEELTGNVDTSITKSLEEVSKGYTPLIENDLIYAKITPCMENGKAAIATGLKNNLGFASTEFHVIRFKKNAYNKFFFFYLIQKRIREHAAMNMTGSAGQKRVPATFLKNLLVPLPPLETQQKIVSILEKAEETRKLRAQADELTQKLLQSVFLEMFGDPVKNSREWKLHKLGEIGNWTSGGTPSRSMPEYFHGEIPWFTAGELNDSYVYGSKEKITKEALNSSSAKLFPAGTMLIGMYDTAAFKMGILKNPASSNQACAAFSPKVEVINTLFALYLFKEMKDSFLSQRRGIRQKNLSQSIIKKFEVPVPPIELQKQFADMVQKIDQIKESQKQSSLETNNLFDALMQKAFTGKLVS</sequence>
<feature type="domain" description="Type I restriction modification DNA specificity" evidence="4">
    <location>
        <begin position="6"/>
        <end position="179"/>
    </location>
</feature>
<dbReference type="InterPro" id="IPR044946">
    <property type="entry name" value="Restrct_endonuc_typeI_TRD_sf"/>
</dbReference>
<comment type="similarity">
    <text evidence="1">Belongs to the type-I restriction system S methylase family.</text>
</comment>
<dbReference type="PATRIC" id="fig|192952.21.peg.3649"/>
<dbReference type="InterPro" id="IPR052021">
    <property type="entry name" value="Type-I_RS_S_subunit"/>
</dbReference>
<reference evidence="5 6" key="1">
    <citation type="journal article" date="2002" name="J. Mol. Microbiol. Biotechnol.">
        <title>The genome of Methanosarcina mazei: evidence for lateral gene transfer between Bacteria and Archaea.</title>
        <authorList>
            <person name="Deppenmeier U."/>
            <person name="Johann A."/>
            <person name="Hartsch T."/>
            <person name="Merkl R."/>
            <person name="Schmitz R.A."/>
            <person name="Martinez-Arias R."/>
            <person name="Henne A."/>
            <person name="Wiezer A."/>
            <person name="Baumer S."/>
            <person name="Jacobi C."/>
            <person name="Bruggemann H."/>
            <person name="Lienard T."/>
            <person name="Christmann A."/>
            <person name="Bomeke M."/>
            <person name="Steckel S."/>
            <person name="Bhattacharyya A."/>
            <person name="Lykidis A."/>
            <person name="Overbeek R."/>
            <person name="Klenk H.P."/>
            <person name="Gunsalus R.P."/>
            <person name="Fritz H.J."/>
            <person name="Gottschalk G."/>
        </authorList>
    </citation>
    <scope>NUCLEOTIDE SEQUENCE [LARGE SCALE GENOMIC DNA]</scope>
    <source>
        <strain evidence="6">ATCC BAA-159 / DSM 3647 / Goe1 / Go1 / JCM 11833 / OCM 88</strain>
    </source>
</reference>
<dbReference type="REBASE" id="6276">
    <property type="entry name" value="S.MmaGORF3147P"/>
</dbReference>
<dbReference type="SUPFAM" id="SSF116734">
    <property type="entry name" value="DNA methylase specificity domain"/>
    <property type="match status" value="2"/>
</dbReference>
<protein>
    <submittedName>
        <fullName evidence="5">Type I restriction-modification system specificity subunit</fullName>
    </submittedName>
</protein>
<dbReference type="GO" id="GO:0009307">
    <property type="term" value="P:DNA restriction-modification system"/>
    <property type="evidence" value="ECO:0007669"/>
    <property type="project" value="UniProtKB-KW"/>
</dbReference>
<proteinExistence type="inferred from homology"/>
<dbReference type="Gene3D" id="3.90.220.20">
    <property type="entry name" value="DNA methylase specificity domains"/>
    <property type="match status" value="2"/>
</dbReference>
<dbReference type="GeneID" id="25392722"/>
<dbReference type="InterPro" id="IPR000055">
    <property type="entry name" value="Restrct_endonuc_typeI_TRD"/>
</dbReference>
<evidence type="ECO:0000256" key="2">
    <source>
        <dbReference type="ARBA" id="ARBA00022747"/>
    </source>
</evidence>
<dbReference type="Proteomes" id="UP000000595">
    <property type="component" value="Chromosome"/>
</dbReference>
<feature type="domain" description="Type I restriction modification DNA specificity" evidence="4">
    <location>
        <begin position="206"/>
        <end position="379"/>
    </location>
</feature>
<dbReference type="PANTHER" id="PTHR30408">
    <property type="entry name" value="TYPE-1 RESTRICTION ENZYME ECOKI SPECIFICITY PROTEIN"/>
    <property type="match status" value="1"/>
</dbReference>
<dbReference type="RefSeq" id="WP_011035040.1">
    <property type="nucleotide sequence ID" value="NC_003901.1"/>
</dbReference>
<dbReference type="Pfam" id="PF01420">
    <property type="entry name" value="Methylase_S"/>
    <property type="match status" value="2"/>
</dbReference>
<keyword evidence="3" id="KW-0238">DNA-binding</keyword>
<dbReference type="CDD" id="cd17515">
    <property type="entry name" value="RMtype1_S_MjaORF132P_Sau1132ORF3780P-TRD1-CR1_like"/>
    <property type="match status" value="1"/>
</dbReference>
<organism evidence="5 6">
    <name type="scientific">Methanosarcina mazei (strain ATCC BAA-159 / DSM 3647 / Goe1 / Go1 / JCM 11833 / OCM 88)</name>
    <name type="common">Methanosarcina frisia</name>
    <dbReference type="NCBI Taxonomy" id="192952"/>
    <lineage>
        <taxon>Archaea</taxon>
        <taxon>Methanobacteriati</taxon>
        <taxon>Methanobacteriota</taxon>
        <taxon>Stenosarchaea group</taxon>
        <taxon>Methanomicrobia</taxon>
        <taxon>Methanosarcinales</taxon>
        <taxon>Methanosarcinaceae</taxon>
        <taxon>Methanosarcina</taxon>
    </lineage>
</organism>
<evidence type="ECO:0000259" key="4">
    <source>
        <dbReference type="Pfam" id="PF01420"/>
    </source>
</evidence>
<dbReference type="PANTHER" id="PTHR30408:SF12">
    <property type="entry name" value="TYPE I RESTRICTION ENZYME MJAVIII SPECIFICITY SUBUNIT"/>
    <property type="match status" value="1"/>
</dbReference>
<accession>Q8PSD7</accession>
<dbReference type="eggNOG" id="arCOG02626">
    <property type="taxonomic scope" value="Archaea"/>
</dbReference>
<gene>
    <name evidence="5" type="ordered locus">MM_3142</name>
</gene>
<dbReference type="AlphaFoldDB" id="Q8PSD7"/>
<dbReference type="EMBL" id="AE008384">
    <property type="protein sequence ID" value="AAM32838.1"/>
    <property type="molecule type" value="Genomic_DNA"/>
</dbReference>